<feature type="domain" description="PID" evidence="2">
    <location>
        <begin position="223"/>
        <end position="294"/>
    </location>
</feature>
<name>A0ABY7DS57_MYAAR</name>
<proteinExistence type="predicted"/>
<evidence type="ECO:0000256" key="1">
    <source>
        <dbReference type="SAM" id="MobiDB-lite"/>
    </source>
</evidence>
<evidence type="ECO:0000259" key="2">
    <source>
        <dbReference type="Pfam" id="PF00640"/>
    </source>
</evidence>
<evidence type="ECO:0000313" key="3">
    <source>
        <dbReference type="EMBL" id="WAQ99424.1"/>
    </source>
</evidence>
<evidence type="ECO:0000313" key="4">
    <source>
        <dbReference type="Proteomes" id="UP001164746"/>
    </source>
</evidence>
<dbReference type="Pfam" id="PF00640">
    <property type="entry name" value="PID"/>
    <property type="match status" value="1"/>
</dbReference>
<accession>A0ABY7DS57</accession>
<dbReference type="Proteomes" id="UP001164746">
    <property type="component" value="Chromosome 3"/>
</dbReference>
<dbReference type="Gene3D" id="2.30.29.30">
    <property type="entry name" value="Pleckstrin-homology domain (PH domain)/Phosphotyrosine-binding domain (PTB)"/>
    <property type="match status" value="1"/>
</dbReference>
<keyword evidence="4" id="KW-1185">Reference proteome</keyword>
<protein>
    <recommendedName>
        <fullName evidence="2">PID domain-containing protein</fullName>
    </recommendedName>
</protein>
<dbReference type="InterPro" id="IPR011993">
    <property type="entry name" value="PH-like_dom_sf"/>
</dbReference>
<dbReference type="CDD" id="cd00934">
    <property type="entry name" value="PTB"/>
    <property type="match status" value="1"/>
</dbReference>
<dbReference type="SUPFAM" id="SSF50729">
    <property type="entry name" value="PH domain-like"/>
    <property type="match status" value="1"/>
</dbReference>
<feature type="compositionally biased region" description="Basic and acidic residues" evidence="1">
    <location>
        <begin position="166"/>
        <end position="179"/>
    </location>
</feature>
<gene>
    <name evidence="3" type="ORF">MAR_023797</name>
</gene>
<reference evidence="3" key="1">
    <citation type="submission" date="2022-11" db="EMBL/GenBank/DDBJ databases">
        <title>Centuries of genome instability and evolution in soft-shell clam transmissible cancer (bioRxiv).</title>
        <authorList>
            <person name="Hart S.F.M."/>
            <person name="Yonemitsu M.A."/>
            <person name="Giersch R.M."/>
            <person name="Beal B.F."/>
            <person name="Arriagada G."/>
            <person name="Davis B.W."/>
            <person name="Ostrander E.A."/>
            <person name="Goff S.P."/>
            <person name="Metzger M.J."/>
        </authorList>
    </citation>
    <scope>NUCLEOTIDE SEQUENCE</scope>
    <source>
        <strain evidence="3">MELC-2E11</strain>
        <tissue evidence="3">Siphon/mantle</tissue>
    </source>
</reference>
<feature type="region of interest" description="Disordered" evidence="1">
    <location>
        <begin position="157"/>
        <end position="180"/>
    </location>
</feature>
<organism evidence="3 4">
    <name type="scientific">Mya arenaria</name>
    <name type="common">Soft-shell clam</name>
    <dbReference type="NCBI Taxonomy" id="6604"/>
    <lineage>
        <taxon>Eukaryota</taxon>
        <taxon>Metazoa</taxon>
        <taxon>Spiralia</taxon>
        <taxon>Lophotrochozoa</taxon>
        <taxon>Mollusca</taxon>
        <taxon>Bivalvia</taxon>
        <taxon>Autobranchia</taxon>
        <taxon>Heteroconchia</taxon>
        <taxon>Euheterodonta</taxon>
        <taxon>Imparidentia</taxon>
        <taxon>Neoheterodontei</taxon>
        <taxon>Myida</taxon>
        <taxon>Myoidea</taxon>
        <taxon>Myidae</taxon>
        <taxon>Mya</taxon>
    </lineage>
</organism>
<sequence>MEPKQEMFLGPWLSSKGKTPGFLCRAFSVCIWVEFFNPNNFAKANSHKLCSLYLFCDGVEQHDCDHRSGHHHEQFCVQPINIHKLPVFRHTQVVDRYNNVSVMSGEGVSSVCPICSSPDLVHLCSAYLDAKANMAQHKVKPANLDIKRGSFSKPTCLNPVSEETDGDQHGCEKKKEKSNADANGCDNIPKFVVIYLGSSHLDRRFHPQTAMPWVMAEVKRSRDTFKEVQLQIHTGVLKAMAYDGTETIETVFEHNLHSLSRFAKTHQDPRCFAYLQRHSLYSDFECHVFLANDETVSLEADKRESIGASREDALLHSEDDQEIFMVEHNSGVTKPLFTLNNISLLNRKY</sequence>
<dbReference type="EMBL" id="CP111014">
    <property type="protein sequence ID" value="WAQ99424.1"/>
    <property type="molecule type" value="Genomic_DNA"/>
</dbReference>
<dbReference type="InterPro" id="IPR006020">
    <property type="entry name" value="PTB/PI_dom"/>
</dbReference>